<gene>
    <name evidence="2" type="ORF">SAMN05444370_105162</name>
</gene>
<dbReference type="EMBL" id="FNQM01000005">
    <property type="protein sequence ID" value="SEA46467.1"/>
    <property type="molecule type" value="Genomic_DNA"/>
</dbReference>
<dbReference type="OrthoDB" id="8244198at2"/>
<proteinExistence type="predicted"/>
<name>A0A1H4BEE5_9RHOB</name>
<protein>
    <recommendedName>
        <fullName evidence="1">YjiS-like domain-containing protein</fullName>
    </recommendedName>
</protein>
<keyword evidence="3" id="KW-1185">Reference proteome</keyword>
<dbReference type="InterPro" id="IPR009506">
    <property type="entry name" value="YjiS-like"/>
</dbReference>
<sequence>MNVQAYRRAGLAQDFGTILGPIRALRAHVEDWARRREAYHETLAELSALSDRDLADIGFHRSDLPRVAREAAALS</sequence>
<feature type="domain" description="YjiS-like" evidence="1">
    <location>
        <begin position="26"/>
        <end position="64"/>
    </location>
</feature>
<evidence type="ECO:0000313" key="3">
    <source>
        <dbReference type="Proteomes" id="UP000198703"/>
    </source>
</evidence>
<dbReference type="RefSeq" id="WP_093253351.1">
    <property type="nucleotide sequence ID" value="NZ_FNQM01000005.1"/>
</dbReference>
<dbReference type="Pfam" id="PF06568">
    <property type="entry name" value="YjiS-like"/>
    <property type="match status" value="1"/>
</dbReference>
<accession>A0A1H4BEE5</accession>
<dbReference type="AlphaFoldDB" id="A0A1H4BEE5"/>
<dbReference type="Proteomes" id="UP000198703">
    <property type="component" value="Unassembled WGS sequence"/>
</dbReference>
<dbReference type="STRING" id="89524.SAMN05444370_105162"/>
<reference evidence="2 3" key="1">
    <citation type="submission" date="2016-10" db="EMBL/GenBank/DDBJ databases">
        <authorList>
            <person name="de Groot N.N."/>
        </authorList>
    </citation>
    <scope>NUCLEOTIDE SEQUENCE [LARGE SCALE GENOMIC DNA]</scope>
    <source>
        <strain evidence="2 3">DSM 15345</strain>
    </source>
</reference>
<evidence type="ECO:0000313" key="2">
    <source>
        <dbReference type="EMBL" id="SEA46467.1"/>
    </source>
</evidence>
<evidence type="ECO:0000259" key="1">
    <source>
        <dbReference type="Pfam" id="PF06568"/>
    </source>
</evidence>
<organism evidence="2 3">
    <name type="scientific">Rubrimonas cliftonensis</name>
    <dbReference type="NCBI Taxonomy" id="89524"/>
    <lineage>
        <taxon>Bacteria</taxon>
        <taxon>Pseudomonadati</taxon>
        <taxon>Pseudomonadota</taxon>
        <taxon>Alphaproteobacteria</taxon>
        <taxon>Rhodobacterales</taxon>
        <taxon>Paracoccaceae</taxon>
        <taxon>Rubrimonas</taxon>
    </lineage>
</organism>